<organism evidence="2">
    <name type="scientific">sediment metagenome</name>
    <dbReference type="NCBI Taxonomy" id="749907"/>
    <lineage>
        <taxon>unclassified sequences</taxon>
        <taxon>metagenomes</taxon>
        <taxon>ecological metagenomes</taxon>
    </lineage>
</organism>
<dbReference type="AlphaFoldDB" id="D9PHX8"/>
<reference evidence="2" key="2">
    <citation type="journal article" date="2011" name="Microb. Ecol.">
        <title>Taxonomic and Functional Metagenomic Profiling of the Microbial Community in the Anoxic Sediment of a Sub-saline Shallow Lake (Laguna de Carrizo, Central Spain).</title>
        <authorList>
            <person name="Ferrer M."/>
            <person name="Guazzaroni M.E."/>
            <person name="Richter M."/>
            <person name="Garcia-Salamanca A."/>
            <person name="Yarza P."/>
            <person name="Suarez-Suarez A."/>
            <person name="Solano J."/>
            <person name="Alcaide M."/>
            <person name="van Dillewijn P."/>
            <person name="Molina-Henares M.A."/>
            <person name="Lopez-Cortes N."/>
            <person name="Al-Ramahi Y."/>
            <person name="Guerrero C."/>
            <person name="Acosta A."/>
            <person name="de Eugenio L.I."/>
            <person name="Martinez V."/>
            <person name="Marques S."/>
            <person name="Rojo F."/>
            <person name="Santero E."/>
            <person name="Genilloud O."/>
            <person name="Perez-Perez J."/>
            <person name="Rossello-Mora R."/>
            <person name="Ramos J.L."/>
        </authorList>
    </citation>
    <scope>NUCLEOTIDE SEQUENCE</scope>
</reference>
<dbReference type="PROSITE" id="PS50975">
    <property type="entry name" value="ATP_GRASP"/>
    <property type="match status" value="1"/>
</dbReference>
<dbReference type="EMBL" id="ADZX01000397">
    <property type="protein sequence ID" value="EFK96825.1"/>
    <property type="molecule type" value="Genomic_DNA"/>
</dbReference>
<dbReference type="GO" id="GO:0046872">
    <property type="term" value="F:metal ion binding"/>
    <property type="evidence" value="ECO:0007669"/>
    <property type="project" value="InterPro"/>
</dbReference>
<sequence length="328" mass="38430">MIKIALCEGIVSPVWTDRMATALDSEKAYFKQEMRWDRININCDGWIEKLEKYDAILWPPGCMGVKPSSHLKEKIFFIQNHMKKLIVPNYESTWHFESKVAQSYIFNFHKIPSPRTVATFSLNNAKSLLNNEEYPLVFKKSSDAASRGVRLVKNSMKAKYLAWKSLYTGLWWKAARRILHLDHKDNVVYWQEFIPKNECDLRITAIGRKWAFGFWRWNRPNDFRASGSGLIDYVKPIPENAINLCLDLNIKHNFDSMAYDIVFKEGNPVIVEICYTYVDKAIYNSPGHYERCDNGNLTYKMGKTWPQQLWVQWLAERLNNMGPLIKNI</sequence>
<protein>
    <recommendedName>
        <fullName evidence="1">ATP-grasp domain-containing protein</fullName>
    </recommendedName>
</protein>
<evidence type="ECO:0000259" key="1">
    <source>
        <dbReference type="PROSITE" id="PS50975"/>
    </source>
</evidence>
<dbReference type="InterPro" id="IPR011761">
    <property type="entry name" value="ATP-grasp"/>
</dbReference>
<evidence type="ECO:0000313" key="2">
    <source>
        <dbReference type="EMBL" id="EFK96825.1"/>
    </source>
</evidence>
<comment type="caution">
    <text evidence="2">The sequence shown here is derived from an EMBL/GenBank/DDBJ whole genome shotgun (WGS) entry which is preliminary data.</text>
</comment>
<accession>D9PHX8</accession>
<gene>
    <name evidence="2" type="ORF">LDC_1132</name>
</gene>
<dbReference type="GO" id="GO:0005524">
    <property type="term" value="F:ATP binding"/>
    <property type="evidence" value="ECO:0007669"/>
    <property type="project" value="InterPro"/>
</dbReference>
<reference evidence="2" key="1">
    <citation type="submission" date="2010-07" db="EMBL/GenBank/DDBJ databases">
        <authorList>
            <consortium name="CONSOLIDER consortium CSD2007-00005"/>
            <person name="Guazzaroni M.-E."/>
            <person name="Richter M."/>
            <person name="Garcia-Salamanca A."/>
            <person name="Yarza P."/>
            <person name="Ferrer M."/>
        </authorList>
    </citation>
    <scope>NUCLEOTIDE SEQUENCE</scope>
</reference>
<dbReference type="SUPFAM" id="SSF56059">
    <property type="entry name" value="Glutathione synthetase ATP-binding domain-like"/>
    <property type="match status" value="1"/>
</dbReference>
<name>D9PHX8_9ZZZZ</name>
<feature type="domain" description="ATP-grasp" evidence="1">
    <location>
        <begin position="103"/>
        <end position="154"/>
    </location>
</feature>
<proteinExistence type="predicted"/>